<name>A0A7C9TLH7_9BURK</name>
<feature type="compositionally biased region" description="Low complexity" evidence="1">
    <location>
        <begin position="201"/>
        <end position="241"/>
    </location>
</feature>
<evidence type="ECO:0000313" key="3">
    <source>
        <dbReference type="Proteomes" id="UP000484255"/>
    </source>
</evidence>
<feature type="region of interest" description="Disordered" evidence="1">
    <location>
        <begin position="270"/>
        <end position="315"/>
    </location>
</feature>
<evidence type="ECO:0008006" key="4">
    <source>
        <dbReference type="Google" id="ProtNLM"/>
    </source>
</evidence>
<sequence length="527" mass="53745">MVRPPLASSSVPAGASARHAPARPGAWGRGLLALLLWGSAWQSGAQPVPAAPGAASAVVVGAVASAPAGAASAPALPADWARAQDQYWHAPRTVDFIRRLEALQQAMDQHCQGGLVIPVRTAWREALVAWLRLSAVPGPDLLAPEVLTRLDAPARAELIEQAIEAAAEGTLQADRLAPGARGLGALEWLLWTQPPGVSLKAPPSRSRSTAAPSRRVAKPAAKGAATKSTKTKAAAKTPARRAQLDAGGWGGAADAVGAVLLRLEQAASAPQGYRAQASKPKPAAPAKARKTNAKPARSTKATKATKPSRTAAAAVAAEPVDPLLAGGRSAAGQASRTAQPAACRLGRALVADLRTQSLGLADALARRLEAAPVLAVAASAPSATAPAGGDRLGAGWLEALVQLRVQALEQPLQAEAHKGRAGLPLPRQLSGSASVDRVSRWSALRALAVGEEGGGPAGPGLQGLAWTTRLQQAGHAELAEQLLQQANAVDQALEAALPNTPPVLHQAAEALARLEQLVVRQVLPALS</sequence>
<dbReference type="EMBL" id="JAAGOH010000010">
    <property type="protein sequence ID" value="NDY91587.1"/>
    <property type="molecule type" value="Genomic_DNA"/>
</dbReference>
<feature type="compositionally biased region" description="Low complexity" evidence="1">
    <location>
        <begin position="275"/>
        <end position="286"/>
    </location>
</feature>
<feature type="region of interest" description="Disordered" evidence="1">
    <location>
        <begin position="197"/>
        <end position="248"/>
    </location>
</feature>
<dbReference type="Proteomes" id="UP000484255">
    <property type="component" value="Unassembled WGS sequence"/>
</dbReference>
<feature type="compositionally biased region" description="Low complexity" evidence="1">
    <location>
        <begin position="293"/>
        <end position="315"/>
    </location>
</feature>
<protein>
    <recommendedName>
        <fullName evidence="4">Imelysin-like domain-containing protein</fullName>
    </recommendedName>
</protein>
<keyword evidence="3" id="KW-1185">Reference proteome</keyword>
<accession>A0A7C9TLH7</accession>
<reference evidence="2 3" key="1">
    <citation type="submission" date="2020-02" db="EMBL/GenBank/DDBJ databases">
        <title>Ideonella bacterium strain TBM-1.</title>
        <authorList>
            <person name="Chen W.-M."/>
        </authorList>
    </citation>
    <scope>NUCLEOTIDE SEQUENCE [LARGE SCALE GENOMIC DNA]</scope>
    <source>
        <strain evidence="2 3">TBM-1</strain>
    </source>
</reference>
<proteinExistence type="predicted"/>
<dbReference type="AlphaFoldDB" id="A0A7C9TLH7"/>
<organism evidence="2 3">
    <name type="scientific">Ideonella livida</name>
    <dbReference type="NCBI Taxonomy" id="2707176"/>
    <lineage>
        <taxon>Bacteria</taxon>
        <taxon>Pseudomonadati</taxon>
        <taxon>Pseudomonadota</taxon>
        <taxon>Betaproteobacteria</taxon>
        <taxon>Burkholderiales</taxon>
        <taxon>Sphaerotilaceae</taxon>
        <taxon>Ideonella</taxon>
    </lineage>
</organism>
<comment type="caution">
    <text evidence="2">The sequence shown here is derived from an EMBL/GenBank/DDBJ whole genome shotgun (WGS) entry which is preliminary data.</text>
</comment>
<evidence type="ECO:0000313" key="2">
    <source>
        <dbReference type="EMBL" id="NDY91587.1"/>
    </source>
</evidence>
<evidence type="ECO:0000256" key="1">
    <source>
        <dbReference type="SAM" id="MobiDB-lite"/>
    </source>
</evidence>
<feature type="region of interest" description="Disordered" evidence="1">
    <location>
        <begin position="1"/>
        <end position="22"/>
    </location>
</feature>
<dbReference type="InterPro" id="IPR038352">
    <property type="entry name" value="Imelysin_sf"/>
</dbReference>
<gene>
    <name evidence="2" type="ORF">G3A44_10360</name>
</gene>
<dbReference type="Gene3D" id="1.20.1420.20">
    <property type="entry name" value="M75 peptidase, HXXE motif"/>
    <property type="match status" value="1"/>
</dbReference>
<dbReference type="RefSeq" id="WP_163457437.1">
    <property type="nucleotide sequence ID" value="NZ_JAAGOH010000010.1"/>
</dbReference>